<organism evidence="2 3">
    <name type="scientific">Phtheirospermum japonicum</name>
    <dbReference type="NCBI Taxonomy" id="374723"/>
    <lineage>
        <taxon>Eukaryota</taxon>
        <taxon>Viridiplantae</taxon>
        <taxon>Streptophyta</taxon>
        <taxon>Embryophyta</taxon>
        <taxon>Tracheophyta</taxon>
        <taxon>Spermatophyta</taxon>
        <taxon>Magnoliopsida</taxon>
        <taxon>eudicotyledons</taxon>
        <taxon>Gunneridae</taxon>
        <taxon>Pentapetalae</taxon>
        <taxon>asterids</taxon>
        <taxon>lamiids</taxon>
        <taxon>Lamiales</taxon>
        <taxon>Orobanchaceae</taxon>
        <taxon>Orobanchaceae incertae sedis</taxon>
        <taxon>Phtheirospermum</taxon>
    </lineage>
</organism>
<dbReference type="AlphaFoldDB" id="A0A830C4N1"/>
<reference evidence="2" key="1">
    <citation type="submission" date="2020-07" db="EMBL/GenBank/DDBJ databases">
        <title>Ethylene signaling mediates host invasion by parasitic plants.</title>
        <authorList>
            <person name="Yoshida S."/>
        </authorList>
    </citation>
    <scope>NUCLEOTIDE SEQUENCE</scope>
    <source>
        <strain evidence="2">Okayama</strain>
    </source>
</reference>
<proteinExistence type="predicted"/>
<evidence type="ECO:0000313" key="2">
    <source>
        <dbReference type="EMBL" id="GFP93112.1"/>
    </source>
</evidence>
<name>A0A830C4N1_9LAMI</name>
<comment type="caution">
    <text evidence="2">The sequence shown here is derived from an EMBL/GenBank/DDBJ whole genome shotgun (WGS) entry which is preliminary data.</text>
</comment>
<gene>
    <name evidence="2" type="ORF">PHJA_001455500</name>
</gene>
<dbReference type="EMBL" id="BMAC01000302">
    <property type="protein sequence ID" value="GFP93112.1"/>
    <property type="molecule type" value="Genomic_DNA"/>
</dbReference>
<accession>A0A830C4N1</accession>
<dbReference type="Proteomes" id="UP000653305">
    <property type="component" value="Unassembled WGS sequence"/>
</dbReference>
<evidence type="ECO:0000256" key="1">
    <source>
        <dbReference type="SAM" id="MobiDB-lite"/>
    </source>
</evidence>
<feature type="compositionally biased region" description="Polar residues" evidence="1">
    <location>
        <begin position="1"/>
        <end position="51"/>
    </location>
</feature>
<keyword evidence="3" id="KW-1185">Reference proteome</keyword>
<evidence type="ECO:0000313" key="3">
    <source>
        <dbReference type="Proteomes" id="UP000653305"/>
    </source>
</evidence>
<protein>
    <submittedName>
        <fullName evidence="2">F-box protein pp2-a13</fullName>
    </submittedName>
</protein>
<sequence>MAKSSSHFRQARTASFSGFSWDNHTRGSASGFVTRSTSTGGTKSPRYSSSRPAMVSRKRDKPT</sequence>
<feature type="region of interest" description="Disordered" evidence="1">
    <location>
        <begin position="1"/>
        <end position="63"/>
    </location>
</feature>